<dbReference type="GO" id="GO:0005739">
    <property type="term" value="C:mitochondrion"/>
    <property type="evidence" value="ECO:0007669"/>
    <property type="project" value="TreeGrafter"/>
</dbReference>
<comment type="catalytic activity">
    <reaction evidence="4">
        <text>oxaloacetate = enol-oxaloacetate</text>
        <dbReference type="Rhea" id="RHEA:16021"/>
        <dbReference type="ChEBI" id="CHEBI:16452"/>
        <dbReference type="ChEBI" id="CHEBI:17479"/>
        <dbReference type="EC" id="5.3.2.2"/>
    </reaction>
    <physiologicalReaction direction="right-to-left" evidence="4">
        <dbReference type="Rhea" id="RHEA:16023"/>
    </physiologicalReaction>
</comment>
<evidence type="ECO:0000256" key="4">
    <source>
        <dbReference type="ARBA" id="ARBA00044911"/>
    </source>
</evidence>
<accession>A0A7R9EBV6</accession>
<dbReference type="Gene3D" id="3.90.850.10">
    <property type="entry name" value="Fumarylacetoacetase-like, C-terminal domain"/>
    <property type="match status" value="1"/>
</dbReference>
<dbReference type="PANTHER" id="PTHR11820:SF7">
    <property type="entry name" value="ACYLPYRUVASE FAHD1, MITOCHONDRIAL"/>
    <property type="match status" value="1"/>
</dbReference>
<sequence>MTNNLTNFVKFGKKIAGAGLNYKSLLAERKLVLPSTPVIFLKPTSSYITEGQNIQLANTLVVLSSTAEDGEIEVPPNSEVHEEVELGVVIGSRCKKVSEDSALQYVGGYCLALDLTDVVQIKLSRAAGLPWTWGKGFDTACPVSRLLFPEELKDPQDVQLWCRVNGDLRQDCNTADMVFPVSVLISFISHHMTLEPGDLILTGSPAGVGPIAPGDTVQAGLGNILTMTFPVKITD</sequence>
<feature type="domain" description="Fumarylacetoacetase-like C-terminal" evidence="6">
    <location>
        <begin position="14"/>
        <end position="231"/>
    </location>
</feature>
<comment type="similarity">
    <text evidence="1">Belongs to the FAH family.</text>
</comment>
<name>A0A7R9EBV6_9NEOP</name>
<dbReference type="AlphaFoldDB" id="A0A7R9EBV6"/>
<dbReference type="InterPro" id="IPR011234">
    <property type="entry name" value="Fumarylacetoacetase-like_C"/>
</dbReference>
<evidence type="ECO:0000256" key="2">
    <source>
        <dbReference type="ARBA" id="ARBA00022723"/>
    </source>
</evidence>
<dbReference type="GO" id="GO:0050163">
    <property type="term" value="F:oxaloacetate tautomerase activity"/>
    <property type="evidence" value="ECO:0007669"/>
    <property type="project" value="UniProtKB-EC"/>
</dbReference>
<dbReference type="Pfam" id="PF01557">
    <property type="entry name" value="FAA_hydrolase"/>
    <property type="match status" value="1"/>
</dbReference>
<protein>
    <recommendedName>
        <fullName evidence="5">oxaloacetate tautomerase</fullName>
        <ecNumber evidence="5">5.3.2.2</ecNumber>
    </recommendedName>
    <alternativeName>
        <fullName evidence="3">Fumarylacetoacetate hydrolase domain-containing protein 1</fullName>
    </alternativeName>
</protein>
<dbReference type="InterPro" id="IPR036663">
    <property type="entry name" value="Fumarylacetoacetase_C_sf"/>
</dbReference>
<evidence type="ECO:0000259" key="6">
    <source>
        <dbReference type="Pfam" id="PF01557"/>
    </source>
</evidence>
<dbReference type="EC" id="5.3.2.2" evidence="5"/>
<evidence type="ECO:0000256" key="1">
    <source>
        <dbReference type="ARBA" id="ARBA00010211"/>
    </source>
</evidence>
<dbReference type="GO" id="GO:0046872">
    <property type="term" value="F:metal ion binding"/>
    <property type="evidence" value="ECO:0007669"/>
    <property type="project" value="UniProtKB-KW"/>
</dbReference>
<keyword evidence="2" id="KW-0479">Metal-binding</keyword>
<evidence type="ECO:0000256" key="5">
    <source>
        <dbReference type="ARBA" id="ARBA00044973"/>
    </source>
</evidence>
<evidence type="ECO:0000313" key="7">
    <source>
        <dbReference type="EMBL" id="CAD7430209.1"/>
    </source>
</evidence>
<reference evidence="7" key="1">
    <citation type="submission" date="2020-11" db="EMBL/GenBank/DDBJ databases">
        <authorList>
            <person name="Tran Van P."/>
        </authorList>
    </citation>
    <scope>NUCLEOTIDE SEQUENCE</scope>
</reference>
<dbReference type="GO" id="GO:0018773">
    <property type="term" value="F:acetylpyruvate hydrolase activity"/>
    <property type="evidence" value="ECO:0007669"/>
    <property type="project" value="TreeGrafter"/>
</dbReference>
<dbReference type="SUPFAM" id="SSF56529">
    <property type="entry name" value="FAH"/>
    <property type="match status" value="1"/>
</dbReference>
<proteinExistence type="inferred from homology"/>
<gene>
    <name evidence="7" type="ORF">TMSB3V08_LOCUS6971</name>
</gene>
<dbReference type="PANTHER" id="PTHR11820">
    <property type="entry name" value="ACYLPYRUVASE"/>
    <property type="match status" value="1"/>
</dbReference>
<dbReference type="EMBL" id="OB794402">
    <property type="protein sequence ID" value="CAD7430209.1"/>
    <property type="molecule type" value="Genomic_DNA"/>
</dbReference>
<evidence type="ECO:0000256" key="3">
    <source>
        <dbReference type="ARBA" id="ARBA00042340"/>
    </source>
</evidence>
<organism evidence="7">
    <name type="scientific">Timema monikensis</name>
    <dbReference type="NCBI Taxonomy" id="170555"/>
    <lineage>
        <taxon>Eukaryota</taxon>
        <taxon>Metazoa</taxon>
        <taxon>Ecdysozoa</taxon>
        <taxon>Arthropoda</taxon>
        <taxon>Hexapoda</taxon>
        <taxon>Insecta</taxon>
        <taxon>Pterygota</taxon>
        <taxon>Neoptera</taxon>
        <taxon>Polyneoptera</taxon>
        <taxon>Phasmatodea</taxon>
        <taxon>Timematodea</taxon>
        <taxon>Timematoidea</taxon>
        <taxon>Timematidae</taxon>
        <taxon>Timema</taxon>
    </lineage>
</organism>